<dbReference type="Proteomes" id="UP000886885">
    <property type="component" value="Chromosome 9D"/>
</dbReference>
<dbReference type="EMBL" id="JAAWWB010000018">
    <property type="protein sequence ID" value="KAG6761464.1"/>
    <property type="molecule type" value="Genomic_DNA"/>
</dbReference>
<keyword evidence="2" id="KW-1185">Reference proteome</keyword>
<evidence type="ECO:0000313" key="2">
    <source>
        <dbReference type="Proteomes" id="UP000886885"/>
    </source>
</evidence>
<dbReference type="AlphaFoldDB" id="A0A8X8CPQ1"/>
<organism evidence="1 2">
    <name type="scientific">Populus tomentosa</name>
    <name type="common">Chinese white poplar</name>
    <dbReference type="NCBI Taxonomy" id="118781"/>
    <lineage>
        <taxon>Eukaryota</taxon>
        <taxon>Viridiplantae</taxon>
        <taxon>Streptophyta</taxon>
        <taxon>Embryophyta</taxon>
        <taxon>Tracheophyta</taxon>
        <taxon>Spermatophyta</taxon>
        <taxon>Magnoliopsida</taxon>
        <taxon>eudicotyledons</taxon>
        <taxon>Gunneridae</taxon>
        <taxon>Pentapetalae</taxon>
        <taxon>rosids</taxon>
        <taxon>fabids</taxon>
        <taxon>Malpighiales</taxon>
        <taxon>Salicaceae</taxon>
        <taxon>Saliceae</taxon>
        <taxon>Populus</taxon>
    </lineage>
</organism>
<accession>A0A8X8CPQ1</accession>
<protein>
    <submittedName>
        <fullName evidence="1">Uncharacterized protein</fullName>
    </submittedName>
</protein>
<sequence>MYERKSTSNFNVHMFDMTVSEIKNPCNTLVRLQESNHEYPCLLLHEEDDGLEKSWFVEDVDEHESLGNQNVKLKSARAKITSETLTRRWRAVTPEEKVRTIRAAHMFRSDNPFLQVILRPSYVYRGFLLHIPSFCSDFLGKGLQDLSLQVSGGKRMACPMLLQGCLQRLPKRFVRKFGEELSDVASVVVPTGHAWEIGSLFNETKVDRSKYEGELLEKCEEHMEIVVSGLSKASQESKRAIHAARKFKPKNPPFMYVPLGFAEKYLNQVSEGIKLQVSDGRL</sequence>
<evidence type="ECO:0000313" key="1">
    <source>
        <dbReference type="EMBL" id="KAG6761464.1"/>
    </source>
</evidence>
<proteinExistence type="predicted"/>
<gene>
    <name evidence="1" type="ORF">POTOM_034685</name>
</gene>
<comment type="caution">
    <text evidence="1">The sequence shown here is derived from an EMBL/GenBank/DDBJ whole genome shotgun (WGS) entry which is preliminary data.</text>
</comment>
<reference evidence="1" key="1">
    <citation type="journal article" date="2020" name="bioRxiv">
        <title>Hybrid origin of Populus tomentosa Carr. identified through genome sequencing and phylogenomic analysis.</title>
        <authorList>
            <person name="An X."/>
            <person name="Gao K."/>
            <person name="Chen Z."/>
            <person name="Li J."/>
            <person name="Yang X."/>
            <person name="Yang X."/>
            <person name="Zhou J."/>
            <person name="Guo T."/>
            <person name="Zhao T."/>
            <person name="Huang S."/>
            <person name="Miao D."/>
            <person name="Khan W.U."/>
            <person name="Rao P."/>
            <person name="Ye M."/>
            <person name="Lei B."/>
            <person name="Liao W."/>
            <person name="Wang J."/>
            <person name="Ji L."/>
            <person name="Li Y."/>
            <person name="Guo B."/>
            <person name="Mustafa N.S."/>
            <person name="Li S."/>
            <person name="Yun Q."/>
            <person name="Keller S.R."/>
            <person name="Mao J."/>
            <person name="Zhang R."/>
            <person name="Strauss S.H."/>
        </authorList>
    </citation>
    <scope>NUCLEOTIDE SEQUENCE</scope>
    <source>
        <strain evidence="1">GM15</strain>
        <tissue evidence="1">Leaf</tissue>
    </source>
</reference>
<name>A0A8X8CPQ1_POPTO</name>
<dbReference type="OrthoDB" id="623918at2759"/>